<evidence type="ECO:0000313" key="2">
    <source>
        <dbReference type="Proteomes" id="UP000028999"/>
    </source>
</evidence>
<dbReference type="Gramene" id="CDY60585">
    <property type="protein sequence ID" value="CDY60585"/>
    <property type="gene ID" value="GSBRNA2T00029827001"/>
</dbReference>
<organism evidence="1 2">
    <name type="scientific">Brassica napus</name>
    <name type="common">Rape</name>
    <dbReference type="NCBI Taxonomy" id="3708"/>
    <lineage>
        <taxon>Eukaryota</taxon>
        <taxon>Viridiplantae</taxon>
        <taxon>Streptophyta</taxon>
        <taxon>Embryophyta</taxon>
        <taxon>Tracheophyta</taxon>
        <taxon>Spermatophyta</taxon>
        <taxon>Magnoliopsida</taxon>
        <taxon>eudicotyledons</taxon>
        <taxon>Gunneridae</taxon>
        <taxon>Pentapetalae</taxon>
        <taxon>rosids</taxon>
        <taxon>malvids</taxon>
        <taxon>Brassicales</taxon>
        <taxon>Brassicaceae</taxon>
        <taxon>Brassiceae</taxon>
        <taxon>Brassica</taxon>
    </lineage>
</organism>
<gene>
    <name evidence="1" type="primary">BnaCnng36530D</name>
    <name evidence="1" type="ORF">GSBRNA2T00029827001</name>
</gene>
<evidence type="ECO:0000313" key="1">
    <source>
        <dbReference type="EMBL" id="CDY60585.1"/>
    </source>
</evidence>
<sequence>MRRQLAIKDELDGGEEKSLMLLRYKVFTGSNHEDPTQTKQTGQIRPRLKKIEKIGKKLSIDETKLLCYPKGRGLKLWRQRKKLVRKLCGGRGKN</sequence>
<dbReference type="EMBL" id="LK033895">
    <property type="protein sequence ID" value="CDY60585.1"/>
    <property type="molecule type" value="Genomic_DNA"/>
</dbReference>
<dbReference type="Proteomes" id="UP000028999">
    <property type="component" value="Unassembled WGS sequence"/>
</dbReference>
<proteinExistence type="predicted"/>
<accession>A0A078J9E2</accession>
<dbReference type="AlphaFoldDB" id="A0A078J9E2"/>
<protein>
    <submittedName>
        <fullName evidence="1">BnaCnng36530D protein</fullName>
    </submittedName>
</protein>
<name>A0A078J9E2_BRANA</name>
<dbReference type="PaxDb" id="3708-A0A078J9E2"/>
<reference evidence="1 2" key="1">
    <citation type="journal article" date="2014" name="Science">
        <title>Plant genetics. Early allopolyploid evolution in the post-Neolithic Brassica napus oilseed genome.</title>
        <authorList>
            <person name="Chalhoub B."/>
            <person name="Denoeud F."/>
            <person name="Liu S."/>
            <person name="Parkin I.A."/>
            <person name="Tang H."/>
            <person name="Wang X."/>
            <person name="Chiquet J."/>
            <person name="Belcram H."/>
            <person name="Tong C."/>
            <person name="Samans B."/>
            <person name="Correa M."/>
            <person name="Da Silva C."/>
            <person name="Just J."/>
            <person name="Falentin C."/>
            <person name="Koh C.S."/>
            <person name="Le Clainche I."/>
            <person name="Bernard M."/>
            <person name="Bento P."/>
            <person name="Noel B."/>
            <person name="Labadie K."/>
            <person name="Alberti A."/>
            <person name="Charles M."/>
            <person name="Arnaud D."/>
            <person name="Guo H."/>
            <person name="Daviaud C."/>
            <person name="Alamery S."/>
            <person name="Jabbari K."/>
            <person name="Zhao M."/>
            <person name="Edger P.P."/>
            <person name="Chelaifa H."/>
            <person name="Tack D."/>
            <person name="Lassalle G."/>
            <person name="Mestiri I."/>
            <person name="Schnel N."/>
            <person name="Le Paslier M.C."/>
            <person name="Fan G."/>
            <person name="Renault V."/>
            <person name="Bayer P.E."/>
            <person name="Golicz A.A."/>
            <person name="Manoli S."/>
            <person name="Lee T.H."/>
            <person name="Thi V.H."/>
            <person name="Chalabi S."/>
            <person name="Hu Q."/>
            <person name="Fan C."/>
            <person name="Tollenaere R."/>
            <person name="Lu Y."/>
            <person name="Battail C."/>
            <person name="Shen J."/>
            <person name="Sidebottom C.H."/>
            <person name="Wang X."/>
            <person name="Canaguier A."/>
            <person name="Chauveau A."/>
            <person name="Berard A."/>
            <person name="Deniot G."/>
            <person name="Guan M."/>
            <person name="Liu Z."/>
            <person name="Sun F."/>
            <person name="Lim Y.P."/>
            <person name="Lyons E."/>
            <person name="Town C.D."/>
            <person name="Bancroft I."/>
            <person name="Wang X."/>
            <person name="Meng J."/>
            <person name="Ma J."/>
            <person name="Pires J.C."/>
            <person name="King G.J."/>
            <person name="Brunel D."/>
            <person name="Delourme R."/>
            <person name="Renard M."/>
            <person name="Aury J.M."/>
            <person name="Adams K.L."/>
            <person name="Batley J."/>
            <person name="Snowdon R.J."/>
            <person name="Tost J."/>
            <person name="Edwards D."/>
            <person name="Zhou Y."/>
            <person name="Hua W."/>
            <person name="Sharpe A.G."/>
            <person name="Paterson A.H."/>
            <person name="Guan C."/>
            <person name="Wincker P."/>
        </authorList>
    </citation>
    <scope>NUCLEOTIDE SEQUENCE [LARGE SCALE GENOMIC DNA]</scope>
    <source>
        <strain evidence="2">cv. Darmor-bzh</strain>
    </source>
</reference>
<keyword evidence="2" id="KW-1185">Reference proteome</keyword>